<evidence type="ECO:0008006" key="4">
    <source>
        <dbReference type="Google" id="ProtNLM"/>
    </source>
</evidence>
<dbReference type="EMBL" id="LIIK01000004">
    <property type="protein sequence ID" value="KQM09482.1"/>
    <property type="molecule type" value="Genomic_DNA"/>
</dbReference>
<protein>
    <recommendedName>
        <fullName evidence="4">DUF4861 domain-containing protein</fullName>
    </recommendedName>
</protein>
<organism evidence="2 3">
    <name type="scientific">Candidatus [Bacteroides] periocalifornicus</name>
    <dbReference type="NCBI Taxonomy" id="1702214"/>
    <lineage>
        <taxon>Bacteria</taxon>
        <taxon>Pseudomonadati</taxon>
        <taxon>Bacteroidota</taxon>
    </lineage>
</organism>
<dbReference type="PROSITE" id="PS51257">
    <property type="entry name" value="PROKAR_LIPOPROTEIN"/>
    <property type="match status" value="1"/>
</dbReference>
<accession>A0A0Q4BA19</accession>
<dbReference type="AlphaFoldDB" id="A0A0Q4BA19"/>
<reference evidence="2" key="1">
    <citation type="submission" date="2015-08" db="EMBL/GenBank/DDBJ databases">
        <title>Candidatus Bacteriodes Periocalifornicus.</title>
        <authorList>
            <person name="McLean J.S."/>
            <person name="Kelley S."/>
        </authorList>
    </citation>
    <scope>NUCLEOTIDE SEQUENCE [LARGE SCALE GENOMIC DNA]</scope>
    <source>
        <strain evidence="2">12B</strain>
    </source>
</reference>
<gene>
    <name evidence="2" type="ORF">AL399_01580</name>
</gene>
<sequence length="367" mass="40682">MRKILVLAAAAFALVACGKDPNGGGGTNPVDPDNSDYIDPNVVYKTSGDLFGKNYVAKGTVFTRRVDKEMPLAPNSAAIAAKMKSLVTNPYGVITTITRQHYNYTIIIVDSNDKNQHYAEFIPEGRYEREEPDIYKYTGGRQPIVHDAKPAAGNDAHMAVYDVATGVMRQYFGVTYVNSGEYRFKGSGYFIAKPGLRGLAKDNYWMRLTKGGSSVVGMLNPLSQIGIEEVRAGEINHALSFTIAHARKGFSWPAKAGDGDLDEADAPMEGQWCRIDPTVDLDKLNLHPITRMIAKAVQKYGAYAADKNAFCHTFTTEHGIYELAIHGLDPWEHDGEFEKKYGKFPDLNDFPWELTQWAPVDWGKPTE</sequence>
<keyword evidence="3" id="KW-1185">Reference proteome</keyword>
<evidence type="ECO:0000313" key="2">
    <source>
        <dbReference type="EMBL" id="KQM09482.1"/>
    </source>
</evidence>
<name>A0A0Q4BA19_9BACT</name>
<proteinExistence type="predicted"/>
<comment type="caution">
    <text evidence="2">The sequence shown here is derived from an EMBL/GenBank/DDBJ whole genome shotgun (WGS) entry which is preliminary data.</text>
</comment>
<feature type="chain" id="PRO_5006212561" description="DUF4861 domain-containing protein" evidence="1">
    <location>
        <begin position="19"/>
        <end position="367"/>
    </location>
</feature>
<dbReference type="PATRIC" id="fig|1702214.3.peg.1912"/>
<dbReference type="Proteomes" id="UP000054172">
    <property type="component" value="Unassembled WGS sequence"/>
</dbReference>
<evidence type="ECO:0000256" key="1">
    <source>
        <dbReference type="SAM" id="SignalP"/>
    </source>
</evidence>
<keyword evidence="1" id="KW-0732">Signal</keyword>
<dbReference type="STRING" id="1702214.AL399_01580"/>
<evidence type="ECO:0000313" key="3">
    <source>
        <dbReference type="Proteomes" id="UP000054172"/>
    </source>
</evidence>
<feature type="signal peptide" evidence="1">
    <location>
        <begin position="1"/>
        <end position="18"/>
    </location>
</feature>